<evidence type="ECO:0000256" key="3">
    <source>
        <dbReference type="ARBA" id="ARBA00022989"/>
    </source>
</evidence>
<dbReference type="PANTHER" id="PTHR21016">
    <property type="entry name" value="BETA-AMYLOID BINDING PROTEIN-RELATED"/>
    <property type="match status" value="1"/>
</dbReference>
<evidence type="ECO:0000256" key="1">
    <source>
        <dbReference type="ARBA" id="ARBA00004141"/>
    </source>
</evidence>
<dbReference type="EMBL" id="CP130144">
    <property type="protein sequence ID" value="WNZ44338.1"/>
    <property type="molecule type" value="Genomic_DNA"/>
</dbReference>
<dbReference type="AlphaFoldDB" id="A0AA96WRW2"/>
<proteinExistence type="predicted"/>
<dbReference type="GO" id="GO:0016020">
    <property type="term" value="C:membrane"/>
    <property type="evidence" value="ECO:0007669"/>
    <property type="project" value="UniProtKB-SubCell"/>
</dbReference>
<keyword evidence="2 5" id="KW-0812">Transmembrane</keyword>
<dbReference type="RefSeq" id="WP_316426470.1">
    <property type="nucleotide sequence ID" value="NZ_CP130144.1"/>
</dbReference>
<organism evidence="7">
    <name type="scientific">Leptolyngbya boryana CZ1</name>
    <dbReference type="NCBI Taxonomy" id="3060204"/>
    <lineage>
        <taxon>Bacteria</taxon>
        <taxon>Bacillati</taxon>
        <taxon>Cyanobacteriota</taxon>
        <taxon>Cyanophyceae</taxon>
        <taxon>Leptolyngbyales</taxon>
        <taxon>Leptolyngbyaceae</taxon>
        <taxon>Leptolyngbya group</taxon>
        <taxon>Leptolyngbya</taxon>
    </lineage>
</organism>
<feature type="transmembrane region" description="Helical" evidence="5">
    <location>
        <begin position="33"/>
        <end position="55"/>
    </location>
</feature>
<evidence type="ECO:0000256" key="4">
    <source>
        <dbReference type="ARBA" id="ARBA00023136"/>
    </source>
</evidence>
<sequence>MQQINSGTAYILWCLCIFGICGGQRFYTGQVGIGLLYLFTFGLCGIGQLIDLALIPSAVDARNAYLRGSQGGNANVSQTINLNLGDIPQLQNQLKTIDTPVQTSSSSPMQKLLKAAKENGGQLSIAQAALHTELEPEQVKDLLIEATKLGLADVMNDVKTGAVRYHFDI</sequence>
<reference evidence="7" key="1">
    <citation type="journal article" date="2023" name="Plants (Basel)">
        <title>Genomic Analysis of Leptolyngbya boryana CZ1 Reveals Efficient Carbon Fixation Modules.</title>
        <authorList>
            <person name="Bai X."/>
            <person name="Wang H."/>
            <person name="Cheng W."/>
            <person name="Wang J."/>
            <person name="Ma M."/>
            <person name="Hu H."/>
            <person name="Song Z."/>
            <person name="Ma H."/>
            <person name="Fan Y."/>
            <person name="Du C."/>
            <person name="Xu J."/>
        </authorList>
    </citation>
    <scope>NUCLEOTIDE SEQUENCE</scope>
    <source>
        <strain evidence="7">CZ1</strain>
    </source>
</reference>
<comment type="subcellular location">
    <subcellularLocation>
        <location evidence="1">Membrane</location>
        <topology evidence="1">Multi-pass membrane protein</topology>
    </subcellularLocation>
</comment>
<feature type="transmembrane region" description="Helical" evidence="5">
    <location>
        <begin position="7"/>
        <end position="27"/>
    </location>
</feature>
<reference evidence="7" key="2">
    <citation type="submission" date="2023-07" db="EMBL/GenBank/DDBJ databases">
        <authorList>
            <person name="Bai X.-H."/>
            <person name="Wang H.-H."/>
            <person name="Wang J."/>
            <person name="Ma M.-Y."/>
            <person name="Hu H.-H."/>
            <person name="Song Z.-L."/>
            <person name="Ma H.-G."/>
            <person name="Fan Y."/>
            <person name="Du C.-Y."/>
            <person name="Xu J.-C."/>
        </authorList>
    </citation>
    <scope>NUCLEOTIDE SEQUENCE</scope>
    <source>
        <strain evidence="7">CZ1</strain>
    </source>
</reference>
<evidence type="ECO:0000256" key="2">
    <source>
        <dbReference type="ARBA" id="ARBA00022692"/>
    </source>
</evidence>
<keyword evidence="4 5" id="KW-0472">Membrane</keyword>
<keyword evidence="3 5" id="KW-1133">Transmembrane helix</keyword>
<evidence type="ECO:0000259" key="6">
    <source>
        <dbReference type="Pfam" id="PF05154"/>
    </source>
</evidence>
<feature type="domain" description="TM2" evidence="6">
    <location>
        <begin position="5"/>
        <end position="52"/>
    </location>
</feature>
<evidence type="ECO:0000256" key="5">
    <source>
        <dbReference type="SAM" id="Phobius"/>
    </source>
</evidence>
<evidence type="ECO:0000313" key="7">
    <source>
        <dbReference type="EMBL" id="WNZ44338.1"/>
    </source>
</evidence>
<gene>
    <name evidence="7" type="ORF">Q2T42_21260</name>
</gene>
<accession>A0AA96WRW2</accession>
<name>A0AA96WRW2_LEPBY</name>
<dbReference type="Pfam" id="PF05154">
    <property type="entry name" value="TM2"/>
    <property type="match status" value="1"/>
</dbReference>
<dbReference type="InterPro" id="IPR050932">
    <property type="entry name" value="TM2D1-3-like"/>
</dbReference>
<dbReference type="InterPro" id="IPR007829">
    <property type="entry name" value="TM2"/>
</dbReference>
<dbReference type="PANTHER" id="PTHR21016:SF25">
    <property type="entry name" value="TM2 DOMAIN-CONTAINING PROTEIN DDB_G0277895-RELATED"/>
    <property type="match status" value="1"/>
</dbReference>
<protein>
    <submittedName>
        <fullName evidence="7">TM2 domain-containing protein</fullName>
    </submittedName>
</protein>